<comment type="caution">
    <text evidence="3">The sequence shown here is derived from an EMBL/GenBank/DDBJ whole genome shotgun (WGS) entry which is preliminary data.</text>
</comment>
<evidence type="ECO:0000259" key="2">
    <source>
        <dbReference type="Pfam" id="PF13421"/>
    </source>
</evidence>
<feature type="domain" description="SPFH" evidence="2">
    <location>
        <begin position="24"/>
        <end position="223"/>
    </location>
</feature>
<dbReference type="InterPro" id="IPR036013">
    <property type="entry name" value="Band_7/SPFH_dom_sf"/>
</dbReference>
<dbReference type="Proteomes" id="UP000477285">
    <property type="component" value="Unassembled WGS sequence"/>
</dbReference>
<dbReference type="InterPro" id="IPR025874">
    <property type="entry name" value="DZR"/>
</dbReference>
<feature type="domain" description="DZANK-type" evidence="1">
    <location>
        <begin position="354"/>
        <end position="398"/>
    </location>
</feature>
<reference evidence="3 4" key="1">
    <citation type="journal article" date="2019" name="Nat. Med.">
        <title>A library of human gut bacterial isolates paired with longitudinal multiomics data enables mechanistic microbiome research.</title>
        <authorList>
            <person name="Poyet M."/>
            <person name="Groussin M."/>
            <person name="Gibbons S.M."/>
            <person name="Avila-Pacheco J."/>
            <person name="Jiang X."/>
            <person name="Kearney S.M."/>
            <person name="Perrotta A.R."/>
            <person name="Berdy B."/>
            <person name="Zhao S."/>
            <person name="Lieberman T.D."/>
            <person name="Swanson P.K."/>
            <person name="Smith M."/>
            <person name="Roesemann S."/>
            <person name="Alexander J.E."/>
            <person name="Rich S.A."/>
            <person name="Livny J."/>
            <person name="Vlamakis H."/>
            <person name="Clish C."/>
            <person name="Bullock K."/>
            <person name="Deik A."/>
            <person name="Scott J."/>
            <person name="Pierce K.A."/>
            <person name="Xavier R.J."/>
            <person name="Alm E.J."/>
        </authorList>
    </citation>
    <scope>NUCLEOTIDE SEQUENCE [LARGE SCALE GENOMIC DNA]</scope>
    <source>
        <strain evidence="3 4">BIOML-A1</strain>
    </source>
</reference>
<dbReference type="RefSeq" id="WP_161233593.1">
    <property type="nucleotide sequence ID" value="NZ_JBDPBK010000015.1"/>
</dbReference>
<evidence type="ECO:0000259" key="1">
    <source>
        <dbReference type="Pfam" id="PF12773"/>
    </source>
</evidence>
<dbReference type="PANTHER" id="PTHR37826:SF2">
    <property type="entry name" value="ZINC-RIBBON DOMAIN-CONTAINING PROTEIN"/>
    <property type="match status" value="1"/>
</dbReference>
<dbReference type="SUPFAM" id="SSF117892">
    <property type="entry name" value="Band 7/SPFH domain"/>
    <property type="match status" value="1"/>
</dbReference>
<protein>
    <submittedName>
        <fullName evidence="3">Zinc-ribbon domain-containing protein</fullName>
    </submittedName>
</protein>
<accession>A0A6L8T1X6</accession>
<dbReference type="Gene3D" id="3.30.479.30">
    <property type="entry name" value="Band 7 domain"/>
    <property type="match status" value="1"/>
</dbReference>
<dbReference type="AlphaFoldDB" id="A0A6L8T1X6"/>
<dbReference type="EMBL" id="WWVQ01000012">
    <property type="protein sequence ID" value="MZL32942.1"/>
    <property type="molecule type" value="Genomic_DNA"/>
</dbReference>
<dbReference type="Pfam" id="PF13421">
    <property type="entry name" value="Band_7_1"/>
    <property type="match status" value="1"/>
</dbReference>
<organism evidence="3 4">
    <name type="scientific">Blautia wexlerae</name>
    <dbReference type="NCBI Taxonomy" id="418240"/>
    <lineage>
        <taxon>Bacteria</taxon>
        <taxon>Bacillati</taxon>
        <taxon>Bacillota</taxon>
        <taxon>Clostridia</taxon>
        <taxon>Lachnospirales</taxon>
        <taxon>Lachnospiraceae</taxon>
        <taxon>Blautia</taxon>
    </lineage>
</organism>
<dbReference type="InterPro" id="IPR033880">
    <property type="entry name" value="SPFH_YdjI"/>
</dbReference>
<proteinExistence type="predicted"/>
<dbReference type="CDD" id="cd03408">
    <property type="entry name" value="SPFH_like_u1"/>
    <property type="match status" value="1"/>
</dbReference>
<name>A0A6L8T1X6_9FIRM</name>
<dbReference type="PANTHER" id="PTHR37826">
    <property type="entry name" value="FLOTILLIN BAND_7_5 DOMAIN PROTEIN"/>
    <property type="match status" value="1"/>
</dbReference>
<dbReference type="Pfam" id="PF12773">
    <property type="entry name" value="DZR"/>
    <property type="match status" value="1"/>
</dbReference>
<gene>
    <name evidence="3" type="ORF">GT728_06945</name>
</gene>
<evidence type="ECO:0000313" key="4">
    <source>
        <dbReference type="Proteomes" id="UP000477285"/>
    </source>
</evidence>
<evidence type="ECO:0000313" key="3">
    <source>
        <dbReference type="EMBL" id="MZL32942.1"/>
    </source>
</evidence>
<sequence>MAISEVIQCSAEAQNYLVWKHPEENFNTTSQLIVDPTHEALLVLNGNAADLFGEGRHTLTTSNIPLLRKIVEIPTGGKTVFPCKVYFVNKVHQMDLLWGTKDAIPLEDPLYDIFLHVMVHGSLSYSIVDSRKFLLKLAGLRDKFTADMLVSKFRGIIAKHVKDCIAKIMINGKLSYFMISANLMEISDVLQERIGEVFEEYGIEVEYFNVETISVPPEDYDAVSSAKERRTSRLIEGYTWQEERQMMIAEKFAGNEGTMGALGGMMGGAMGGMVMGSTISEVARNALSTDRIPKEASPKDVSGIKPVKGVNSLSGTAPFDISGFMNGTAQNAEAKQEPAGEFESKTKGGNQKFCSECGQPLSPGAKFCPECGHKVENNVCPGCGNAIKPGMKFCPECGYDLR</sequence>